<name>A0A1Y0IFP7_9GAMM</name>
<feature type="domain" description="SGNH hydrolase-type esterase" evidence="1">
    <location>
        <begin position="49"/>
        <end position="233"/>
    </location>
</feature>
<sequence length="254" mass="27693">MINTLLMAVLGPVLLGQGIYTRIKTPKLAEPDGPRAGQAGTGSPLRVLILGDSAAAGVGVQRQDDALSGHVVRNLSSDFCVSWQLLARSGLNTEEVQTMLSIALETNSLESSTLASPMLERFDVAVLSVGVNDVTGRATDQAWLDQVQSLLETLETTFNVRHVVLAPVPPMHAFPALPQPLRWWLGRRAQQFNAGLTRLVNNNPSCTLLPGDFPLDPLMMAEDGFHPGLPIYRLWGQEVAEAIKCWHCQMRIPR</sequence>
<accession>A0A1Y0IFP7</accession>
<evidence type="ECO:0000313" key="3">
    <source>
        <dbReference type="Proteomes" id="UP000196027"/>
    </source>
</evidence>
<proteinExistence type="predicted"/>
<gene>
    <name evidence="2" type="ORF">OLMES_5076</name>
</gene>
<dbReference type="KEGG" id="ome:OLMES_5076"/>
<dbReference type="RefSeq" id="WP_087463773.1">
    <property type="nucleotide sequence ID" value="NZ_CP021425.1"/>
</dbReference>
<dbReference type="GO" id="GO:0016788">
    <property type="term" value="F:hydrolase activity, acting on ester bonds"/>
    <property type="evidence" value="ECO:0007669"/>
    <property type="project" value="UniProtKB-ARBA"/>
</dbReference>
<dbReference type="EMBL" id="CP021425">
    <property type="protein sequence ID" value="ARU59060.1"/>
    <property type="molecule type" value="Genomic_DNA"/>
</dbReference>
<dbReference type="OrthoDB" id="9804395at2"/>
<reference evidence="2 3" key="1">
    <citation type="submission" date="2017-05" db="EMBL/GenBank/DDBJ databases">
        <title>Genomic insights into alkan degradation activity of Oleiphilus messinensis.</title>
        <authorList>
            <person name="Kozyavkin S.A."/>
            <person name="Slesarev A.I."/>
            <person name="Golyshin P.N."/>
            <person name="Korzhenkov A."/>
            <person name="Golyshina O.N."/>
            <person name="Toshchakov S.V."/>
        </authorList>
    </citation>
    <scope>NUCLEOTIDE SEQUENCE [LARGE SCALE GENOMIC DNA]</scope>
    <source>
        <strain evidence="2 3">ME102</strain>
    </source>
</reference>
<evidence type="ECO:0000259" key="1">
    <source>
        <dbReference type="Pfam" id="PF13472"/>
    </source>
</evidence>
<dbReference type="Gene3D" id="3.40.50.1110">
    <property type="entry name" value="SGNH hydrolase"/>
    <property type="match status" value="1"/>
</dbReference>
<keyword evidence="3" id="KW-1185">Reference proteome</keyword>
<evidence type="ECO:0000313" key="2">
    <source>
        <dbReference type="EMBL" id="ARU59060.1"/>
    </source>
</evidence>
<protein>
    <submittedName>
        <fullName evidence="2">Lysophospholipase L1-like esterase</fullName>
    </submittedName>
</protein>
<dbReference type="Pfam" id="PF13472">
    <property type="entry name" value="Lipase_GDSL_2"/>
    <property type="match status" value="1"/>
</dbReference>
<dbReference type="AlphaFoldDB" id="A0A1Y0IFP7"/>
<dbReference type="InterPro" id="IPR036514">
    <property type="entry name" value="SGNH_hydro_sf"/>
</dbReference>
<dbReference type="SUPFAM" id="SSF52266">
    <property type="entry name" value="SGNH hydrolase"/>
    <property type="match status" value="1"/>
</dbReference>
<dbReference type="InterPro" id="IPR013830">
    <property type="entry name" value="SGNH_hydro"/>
</dbReference>
<dbReference type="Proteomes" id="UP000196027">
    <property type="component" value="Chromosome"/>
</dbReference>
<dbReference type="CDD" id="cd01836">
    <property type="entry name" value="FeeA_FeeB_like"/>
    <property type="match status" value="1"/>
</dbReference>
<organism evidence="2 3">
    <name type="scientific">Oleiphilus messinensis</name>
    <dbReference type="NCBI Taxonomy" id="141451"/>
    <lineage>
        <taxon>Bacteria</taxon>
        <taxon>Pseudomonadati</taxon>
        <taxon>Pseudomonadota</taxon>
        <taxon>Gammaproteobacteria</taxon>
        <taxon>Oceanospirillales</taxon>
        <taxon>Oleiphilaceae</taxon>
        <taxon>Oleiphilus</taxon>
    </lineage>
</organism>